<dbReference type="PROSITE" id="PS52031">
    <property type="entry name" value="GG_LECTIN"/>
    <property type="match status" value="1"/>
</dbReference>
<dbReference type="PANTHER" id="PTHR46396">
    <property type="entry name" value="PROTEIN O-LINKED-MANNOSE BETA-1,2-N-ACETYLGLUCOSAMINYLTRANSFERASE 1"/>
    <property type="match status" value="1"/>
</dbReference>
<dbReference type="GO" id="GO:0030145">
    <property type="term" value="F:manganese ion binding"/>
    <property type="evidence" value="ECO:0007669"/>
    <property type="project" value="UniProtKB-UniRule"/>
</dbReference>
<comment type="subcellular location">
    <subcellularLocation>
        <location evidence="1 13">Golgi apparatus membrane</location>
        <topology evidence="1 13">Single-pass type II membrane protein</topology>
    </subcellularLocation>
</comment>
<dbReference type="GO" id="GO:0003827">
    <property type="term" value="F:alpha-1,3-mannosylglycoprotein 2-beta-N-acetylglucosaminyltransferase activity"/>
    <property type="evidence" value="ECO:0007669"/>
    <property type="project" value="UniProtKB-UniRule"/>
</dbReference>
<evidence type="ECO:0000256" key="5">
    <source>
        <dbReference type="ARBA" id="ARBA00022679"/>
    </source>
</evidence>
<dbReference type="Gene3D" id="3.90.550.10">
    <property type="entry name" value="Spore Coat Polysaccharide Biosynthesis Protein SpsA, Chain A"/>
    <property type="match status" value="1"/>
</dbReference>
<dbReference type="EMBL" id="QCYY01003125">
    <property type="protein sequence ID" value="ROT65189.1"/>
    <property type="molecule type" value="Genomic_DNA"/>
</dbReference>
<evidence type="ECO:0000256" key="10">
    <source>
        <dbReference type="ARBA" id="ARBA00023034"/>
    </source>
</evidence>
<evidence type="ECO:0000256" key="7">
    <source>
        <dbReference type="ARBA" id="ARBA00022723"/>
    </source>
</evidence>
<evidence type="ECO:0000313" key="17">
    <source>
        <dbReference type="Proteomes" id="UP000283509"/>
    </source>
</evidence>
<comment type="function">
    <text evidence="13">Initiates complex N-linked carbohydrate formation. Essential for the conversion of high-mannose to hybrid and complex N-glycans.</text>
</comment>
<keyword evidence="5 16" id="KW-0808">Transferase</keyword>
<evidence type="ECO:0000256" key="2">
    <source>
        <dbReference type="ARBA" id="ARBA00004922"/>
    </source>
</evidence>
<gene>
    <name evidence="16" type="ORF">C7M84_016864</name>
</gene>
<comment type="catalytic activity">
    <reaction evidence="13">
        <text>N(4)-(alpha-D-Man-(1-&gt;3)-[alpha-D-Man-(1-&gt;3)-[alpha-D-Man-(1-&gt;6)]-alpha-D-Man-(1-&gt;6)]-beta-D-Man-(1-&gt;4)-beta-D-GlcNAc-(1-&gt;4)-beta-D-GlcNAc)-L-asparaginyl-[protein] (N-glucan mannose isomer 5A1,2) + UDP-N-acetyl-alpha-D-glucosamine = N(4)-{beta-D-GlcNAc-(1-&gt;2)-alpha-D-Man-(1-&gt;3)-[alpha-D-Man-(1-&gt;3)-[alpha-D-Man-(1-&gt;6)]-alpha-D-Man-(1-&gt;6)]-beta-D-Man-(1-&gt;4)-beta-D-GlcNAc-(1-&gt;4)-beta-D-GlcNAc}-L-asparaginyl-[protein] + UDP + H(+)</text>
        <dbReference type="Rhea" id="RHEA:11456"/>
        <dbReference type="Rhea" id="RHEA-COMP:14367"/>
        <dbReference type="Rhea" id="RHEA-COMP:14368"/>
        <dbReference type="ChEBI" id="CHEBI:15378"/>
        <dbReference type="ChEBI" id="CHEBI:57705"/>
        <dbReference type="ChEBI" id="CHEBI:58223"/>
        <dbReference type="ChEBI" id="CHEBI:59087"/>
        <dbReference type="ChEBI" id="CHEBI:60625"/>
        <dbReference type="EC" id="2.4.1.101"/>
    </reaction>
</comment>
<dbReference type="AlphaFoldDB" id="A0A423SM09"/>
<keyword evidence="10 13" id="KW-0333">Golgi apparatus</keyword>
<evidence type="ECO:0000256" key="9">
    <source>
        <dbReference type="ARBA" id="ARBA00022989"/>
    </source>
</evidence>
<dbReference type="Pfam" id="PF03071">
    <property type="entry name" value="GNT-I"/>
    <property type="match status" value="1"/>
</dbReference>
<keyword evidence="17" id="KW-1185">Reference proteome</keyword>
<evidence type="ECO:0000259" key="15">
    <source>
        <dbReference type="Pfam" id="PF15711"/>
    </source>
</evidence>
<dbReference type="OrthoDB" id="6344731at2759"/>
<keyword evidence="7 13" id="KW-0479">Metal-binding</keyword>
<evidence type="ECO:0000256" key="8">
    <source>
        <dbReference type="ARBA" id="ARBA00022968"/>
    </source>
</evidence>
<evidence type="ECO:0000256" key="12">
    <source>
        <dbReference type="ARBA" id="ARBA00023211"/>
    </source>
</evidence>
<dbReference type="PANTHER" id="PTHR46396:SF2">
    <property type="entry name" value="ILEI_PANDER DOMAIN-CONTAINING PROTEIN"/>
    <property type="match status" value="1"/>
</dbReference>
<comment type="pathway">
    <text evidence="2 13">Protein modification; protein glycosylation.</text>
</comment>
<evidence type="ECO:0000256" key="4">
    <source>
        <dbReference type="ARBA" id="ARBA00022676"/>
    </source>
</evidence>
<feature type="domain" description="ILEI/PANDER" evidence="15">
    <location>
        <begin position="75"/>
        <end position="162"/>
    </location>
</feature>
<evidence type="ECO:0000256" key="1">
    <source>
        <dbReference type="ARBA" id="ARBA00004323"/>
    </source>
</evidence>
<keyword evidence="9" id="KW-1133">Transmembrane helix</keyword>
<comment type="similarity">
    <text evidence="3 13">Belongs to the glycosyltransferase 13 family.</text>
</comment>
<dbReference type="Proteomes" id="UP000283509">
    <property type="component" value="Unassembled WGS sequence"/>
</dbReference>
<dbReference type="EC" id="2.4.1.101" evidence="13"/>
<accession>A0A423SM09</accession>
<feature type="signal peptide" evidence="14">
    <location>
        <begin position="1"/>
        <end position="18"/>
    </location>
</feature>
<dbReference type="Pfam" id="PF15711">
    <property type="entry name" value="ILEI"/>
    <property type="match status" value="1"/>
</dbReference>
<evidence type="ECO:0000313" key="16">
    <source>
        <dbReference type="EMBL" id="ROT65189.1"/>
    </source>
</evidence>
<evidence type="ECO:0000256" key="14">
    <source>
        <dbReference type="SAM" id="SignalP"/>
    </source>
</evidence>
<dbReference type="InterPro" id="IPR004139">
    <property type="entry name" value="Glyco_trans_13"/>
</dbReference>
<keyword evidence="8 13" id="KW-0735">Signal-anchor</keyword>
<keyword evidence="6" id="KW-0812">Transmembrane</keyword>
<keyword evidence="14" id="KW-0732">Signal</keyword>
<dbReference type="InterPro" id="IPR039477">
    <property type="entry name" value="ILEI/PANDER_dom"/>
</dbReference>
<dbReference type="GO" id="GO:0047223">
    <property type="term" value="F:beta-1,3-galactosyl-O-glycosyl-glycoprotein beta-1,3-N-acetylglucosaminyltransferase activity"/>
    <property type="evidence" value="ECO:0007669"/>
    <property type="project" value="TreeGrafter"/>
</dbReference>
<dbReference type="InterPro" id="IPR029044">
    <property type="entry name" value="Nucleotide-diphossugar_trans"/>
</dbReference>
<evidence type="ECO:0000256" key="11">
    <source>
        <dbReference type="ARBA" id="ARBA00023136"/>
    </source>
</evidence>
<reference evidence="16 17" key="2">
    <citation type="submission" date="2019-01" db="EMBL/GenBank/DDBJ databases">
        <title>The decoding of complex shrimp genome reveals the adaptation for benthos swimmer, frequently molting mechanism and breeding impact on genome.</title>
        <authorList>
            <person name="Sun Y."/>
            <person name="Gao Y."/>
            <person name="Yu Y."/>
        </authorList>
    </citation>
    <scope>NUCLEOTIDE SEQUENCE [LARGE SCALE GENOMIC DNA]</scope>
    <source>
        <tissue evidence="16">Muscle</tissue>
    </source>
</reference>
<protein>
    <recommendedName>
        <fullName evidence="13">Alpha-1,3-mannosyl-glycoprotein 2-beta-N-acetylglucosaminyltransferase</fullName>
        <shortName evidence="13">GNT-I</shortName>
        <shortName evidence="13">GlcNAc-T I</shortName>
        <ecNumber evidence="13">2.4.1.101</ecNumber>
    </recommendedName>
    <alternativeName>
        <fullName evidence="13">N-glycosyl-oligosaccharide-glycoprotein N-acetylglucosaminyltransferase I</fullName>
    </alternativeName>
</protein>
<dbReference type="UniPathway" id="UPA00378"/>
<keyword evidence="4 13" id="KW-0328">Glycosyltransferase</keyword>
<name>A0A423SM09_PENVA</name>
<evidence type="ECO:0000256" key="13">
    <source>
        <dbReference type="RuleBase" id="RU368119"/>
    </source>
</evidence>
<comment type="caution">
    <text evidence="16">The sequence shown here is derived from an EMBL/GenBank/DDBJ whole genome shotgun (WGS) entry which is preliminary data.</text>
</comment>
<keyword evidence="11" id="KW-0472">Membrane</keyword>
<reference evidence="16 17" key="1">
    <citation type="submission" date="2018-04" db="EMBL/GenBank/DDBJ databases">
        <authorList>
            <person name="Zhang X."/>
            <person name="Yuan J."/>
            <person name="Li F."/>
            <person name="Xiang J."/>
        </authorList>
    </citation>
    <scope>NUCLEOTIDE SEQUENCE [LARGE SCALE GENOMIC DNA]</scope>
    <source>
        <tissue evidence="16">Muscle</tissue>
    </source>
</reference>
<dbReference type="GO" id="GO:0016266">
    <property type="term" value="P:protein O-linked glycosylation via N-acetyl-galactosamine"/>
    <property type="evidence" value="ECO:0007669"/>
    <property type="project" value="TreeGrafter"/>
</dbReference>
<organism evidence="16 17">
    <name type="scientific">Penaeus vannamei</name>
    <name type="common">Whiteleg shrimp</name>
    <name type="synonym">Litopenaeus vannamei</name>
    <dbReference type="NCBI Taxonomy" id="6689"/>
    <lineage>
        <taxon>Eukaryota</taxon>
        <taxon>Metazoa</taxon>
        <taxon>Ecdysozoa</taxon>
        <taxon>Arthropoda</taxon>
        <taxon>Crustacea</taxon>
        <taxon>Multicrustacea</taxon>
        <taxon>Malacostraca</taxon>
        <taxon>Eumalacostraca</taxon>
        <taxon>Eucarida</taxon>
        <taxon>Decapoda</taxon>
        <taxon>Dendrobranchiata</taxon>
        <taxon>Penaeoidea</taxon>
        <taxon>Penaeidae</taxon>
        <taxon>Penaeus</taxon>
    </lineage>
</organism>
<dbReference type="InterPro" id="IPR052463">
    <property type="entry name" value="O-linked_mannose_GnT"/>
</dbReference>
<dbReference type="SUPFAM" id="SSF53448">
    <property type="entry name" value="Nucleotide-diphospho-sugar transferases"/>
    <property type="match status" value="1"/>
</dbReference>
<proteinExistence type="inferred from homology"/>
<evidence type="ECO:0000256" key="6">
    <source>
        <dbReference type="ARBA" id="ARBA00022692"/>
    </source>
</evidence>
<sequence length="657" mass="73580">MAWILLATLLHLATEASGFARSWEKAEISLKKWKRIKALEENNLYLSVHINTTRLRILQERTILYEFTSQREEGGIHVLALNERTGSVMASRRFRTFQPSEGKNLQHFLEALQPGRVVIIVGLPYFLSFLAPEGEAALLRLGARMLPRVCTGEPWAMAAVTGSLFPGAALDLARGKVIAEAVATREHSRPARSLFLEVTLERAPRDRGCRWHEEAELKDQAEFCGSYEGYRDLCSCERPLVPARRPRPPSVIDTPFDVFLPSFPPSTQPSIPMAEEIPVAIVTANKPFHLYRLLKNLGEVAGAGETRVLVVVDGAHLETLRLARLFGVEVAVHVPQGLPGENTRTNMNIAFALYSVFNRWPHVDKAILLEDDLILAPDILSSYFHQTAWLLTRDPTLYLVSAFGQNSYPGTACDPTTLLRADMYPQYGWMTCRRWATQVLPDWVPAGRHKPPFPKPQAGVDWDWWLYNEGVRRGLQAVVPEVSRTAHAGAAGAHVTGWEQRHYFDLRLINYRPHVQLRNPGPFVLFLGVASRADNDNSFFLMQACLGTDEQEVKEIYEGVLKFRVRPFSPAYAHDQAPSQGPAAQDPVNATLETAKARSLGCEKESHVLYIVGCPLSKYCKYSSGTSDWIAPSESFVRKADRVAMNRKASGDLSTMR</sequence>
<evidence type="ECO:0000256" key="3">
    <source>
        <dbReference type="ARBA" id="ARBA00006492"/>
    </source>
</evidence>
<keyword evidence="12 13" id="KW-0464">Manganese</keyword>
<comment type="cofactor">
    <cofactor evidence="13">
        <name>Mn(2+)</name>
        <dbReference type="ChEBI" id="CHEBI:29035"/>
    </cofactor>
    <text evidence="13">The cofactor is mostly bound to the substrate.</text>
</comment>
<feature type="chain" id="PRO_5019472225" description="Alpha-1,3-mannosyl-glycoprotein 2-beta-N-acetylglucosaminyltransferase" evidence="14">
    <location>
        <begin position="19"/>
        <end position="657"/>
    </location>
</feature>
<dbReference type="GO" id="GO:0000139">
    <property type="term" value="C:Golgi membrane"/>
    <property type="evidence" value="ECO:0007669"/>
    <property type="project" value="UniProtKB-SubCell"/>
</dbReference>